<evidence type="ECO:0000313" key="13">
    <source>
        <dbReference type="Proteomes" id="UP001139682"/>
    </source>
</evidence>
<dbReference type="InterPro" id="IPR027417">
    <property type="entry name" value="P-loop_NTPase"/>
</dbReference>
<evidence type="ECO:0000259" key="10">
    <source>
        <dbReference type="Pfam" id="PF06144"/>
    </source>
</evidence>
<evidence type="ECO:0000256" key="9">
    <source>
        <dbReference type="NCBIfam" id="TIGR01128"/>
    </source>
</evidence>
<keyword evidence="4 12" id="KW-0548">Nucleotidyltransferase</keyword>
<dbReference type="Pfam" id="PF06144">
    <property type="entry name" value="DNA_pol3_delta"/>
    <property type="match status" value="1"/>
</dbReference>
<dbReference type="Pfam" id="PF14840">
    <property type="entry name" value="DNA_pol3_delt_C"/>
    <property type="match status" value="1"/>
</dbReference>
<gene>
    <name evidence="12" type="primary">holA</name>
    <name evidence="12" type="ORF">MST27_00415</name>
</gene>
<keyword evidence="6" id="KW-0239">DNA-directed DNA polymerase</keyword>
<evidence type="ECO:0000256" key="2">
    <source>
        <dbReference type="ARBA" id="ARBA00017703"/>
    </source>
</evidence>
<protein>
    <recommendedName>
        <fullName evidence="2 9">DNA polymerase III subunit delta</fullName>
        <ecNumber evidence="1 9">2.7.7.7</ecNumber>
    </recommendedName>
</protein>
<evidence type="ECO:0000313" key="12">
    <source>
        <dbReference type="EMBL" id="MCJ0971828.1"/>
    </source>
</evidence>
<dbReference type="PANTHER" id="PTHR34388:SF1">
    <property type="entry name" value="DNA POLYMERASE III SUBUNIT DELTA"/>
    <property type="match status" value="1"/>
</dbReference>
<dbReference type="InterPro" id="IPR005790">
    <property type="entry name" value="DNA_polIII_delta"/>
</dbReference>
<dbReference type="EMBL" id="JALGRD010000001">
    <property type="protein sequence ID" value="MCJ0971828.1"/>
    <property type="molecule type" value="Genomic_DNA"/>
</dbReference>
<keyword evidence="13" id="KW-1185">Reference proteome</keyword>
<dbReference type="CDD" id="cd18138">
    <property type="entry name" value="HLD_clamp_pol_III_delta"/>
    <property type="match status" value="1"/>
</dbReference>
<dbReference type="GO" id="GO:0006261">
    <property type="term" value="P:DNA-templated DNA replication"/>
    <property type="evidence" value="ECO:0007669"/>
    <property type="project" value="TreeGrafter"/>
</dbReference>
<dbReference type="Proteomes" id="UP001139682">
    <property type="component" value="Unassembled WGS sequence"/>
</dbReference>
<dbReference type="RefSeq" id="WP_243604034.1">
    <property type="nucleotide sequence ID" value="NZ_JALGRD010000001.1"/>
</dbReference>
<dbReference type="FunFam" id="3.40.50.300:FF:001131">
    <property type="entry name" value="DNA polymerase III subunit delta"/>
    <property type="match status" value="1"/>
</dbReference>
<dbReference type="NCBIfam" id="TIGR01128">
    <property type="entry name" value="holA"/>
    <property type="match status" value="1"/>
</dbReference>
<proteinExistence type="inferred from homology"/>
<keyword evidence="5" id="KW-0235">DNA replication</keyword>
<feature type="domain" description="DNA polymerase III delta N-terminal" evidence="10">
    <location>
        <begin position="20"/>
        <end position="127"/>
    </location>
</feature>
<dbReference type="GO" id="GO:0009360">
    <property type="term" value="C:DNA polymerase III complex"/>
    <property type="evidence" value="ECO:0007669"/>
    <property type="project" value="UniProtKB-UniRule"/>
</dbReference>
<name>A0A9X1W5T9_9GAMM</name>
<dbReference type="Gene3D" id="3.40.50.300">
    <property type="entry name" value="P-loop containing nucleotide triphosphate hydrolases"/>
    <property type="match status" value="1"/>
</dbReference>
<dbReference type="GO" id="GO:0003677">
    <property type="term" value="F:DNA binding"/>
    <property type="evidence" value="ECO:0007669"/>
    <property type="project" value="InterPro"/>
</dbReference>
<keyword evidence="3 12" id="KW-0808">Transferase</keyword>
<dbReference type="SUPFAM" id="SSF48019">
    <property type="entry name" value="post-AAA+ oligomerization domain-like"/>
    <property type="match status" value="1"/>
</dbReference>
<dbReference type="AlphaFoldDB" id="A0A9X1W5T9"/>
<comment type="catalytic activity">
    <reaction evidence="8">
        <text>DNA(n) + a 2'-deoxyribonucleoside 5'-triphosphate = DNA(n+1) + diphosphate</text>
        <dbReference type="Rhea" id="RHEA:22508"/>
        <dbReference type="Rhea" id="RHEA-COMP:17339"/>
        <dbReference type="Rhea" id="RHEA-COMP:17340"/>
        <dbReference type="ChEBI" id="CHEBI:33019"/>
        <dbReference type="ChEBI" id="CHEBI:61560"/>
        <dbReference type="ChEBI" id="CHEBI:173112"/>
        <dbReference type="EC" id="2.7.7.7"/>
    </reaction>
</comment>
<comment type="similarity">
    <text evidence="7">Belongs to the DNA polymerase HolA subunit family.</text>
</comment>
<dbReference type="InterPro" id="IPR008921">
    <property type="entry name" value="DNA_pol3_clamp-load_cplx_C"/>
</dbReference>
<dbReference type="GO" id="GO:0003887">
    <property type="term" value="F:DNA-directed DNA polymerase activity"/>
    <property type="evidence" value="ECO:0007669"/>
    <property type="project" value="UniProtKB-UniRule"/>
</dbReference>
<dbReference type="FunFam" id="1.10.8.60:FF:000085">
    <property type="entry name" value="DNA polymerase III subunit delta"/>
    <property type="match status" value="1"/>
</dbReference>
<feature type="domain" description="DNA polymerase III subunit delta C-terminal" evidence="11">
    <location>
        <begin position="216"/>
        <end position="341"/>
    </location>
</feature>
<evidence type="ECO:0000256" key="8">
    <source>
        <dbReference type="ARBA" id="ARBA00049244"/>
    </source>
</evidence>
<evidence type="ECO:0000256" key="5">
    <source>
        <dbReference type="ARBA" id="ARBA00022705"/>
    </source>
</evidence>
<organism evidence="12 13">
    <name type="scientific">Stutzerimonas marianensis</name>
    <dbReference type="NCBI Taxonomy" id="2929513"/>
    <lineage>
        <taxon>Bacteria</taxon>
        <taxon>Pseudomonadati</taxon>
        <taxon>Pseudomonadota</taxon>
        <taxon>Gammaproteobacteria</taxon>
        <taxon>Pseudomonadales</taxon>
        <taxon>Pseudomonadaceae</taxon>
        <taxon>Stutzerimonas</taxon>
    </lineage>
</organism>
<dbReference type="Gene3D" id="1.20.272.10">
    <property type="match status" value="1"/>
</dbReference>
<dbReference type="InterPro" id="IPR010372">
    <property type="entry name" value="DNA_pol3_delta_N"/>
</dbReference>
<dbReference type="PANTHER" id="PTHR34388">
    <property type="entry name" value="DNA POLYMERASE III SUBUNIT DELTA"/>
    <property type="match status" value="1"/>
</dbReference>
<evidence type="ECO:0000256" key="6">
    <source>
        <dbReference type="ARBA" id="ARBA00022932"/>
    </source>
</evidence>
<comment type="caution">
    <text evidence="12">The sequence shown here is derived from an EMBL/GenBank/DDBJ whole genome shotgun (WGS) entry which is preliminary data.</text>
</comment>
<evidence type="ECO:0000256" key="3">
    <source>
        <dbReference type="ARBA" id="ARBA00022679"/>
    </source>
</evidence>
<evidence type="ECO:0000256" key="7">
    <source>
        <dbReference type="ARBA" id="ARBA00034754"/>
    </source>
</evidence>
<dbReference type="Gene3D" id="1.10.8.60">
    <property type="match status" value="1"/>
</dbReference>
<dbReference type="EC" id="2.7.7.7" evidence="1 9"/>
<evidence type="ECO:0000256" key="1">
    <source>
        <dbReference type="ARBA" id="ARBA00012417"/>
    </source>
</evidence>
<sequence>MKLSPAQLAKHLQGPLAPVYIVSGDEHLLCQEASDAIRKACRDLGFSERQVLNVETGFDWGQLIEAGASLSLFAEKRLIELRIPNGKPGDKGAAALIEYLARPAEDTVLLVSLPKLDGSTQKTKWAKALIDGKQSQFIQIWPIDVAQLPQWIRQRLAQAGLAADQDAVDLITARVEGNLLAAAQEIEKLKLLADGGQVTLDTVQAAVADSARYDVFGLIDAALLGQPEHVLRMLTGLRAEGVEAPVILWAVAREIRQLANIAQQYGQGVPLDRAFSQARPPVWDKRKPIVGKALQRHDAAGWQRLLGEAQRIDAQIKGQAEGDPWVGLAQVCLQLCGKRIAL</sequence>
<accession>A0A9X1W5T9</accession>
<reference evidence="12" key="1">
    <citation type="submission" date="2022-03" db="EMBL/GenBank/DDBJ databases">
        <title>Pseudomonas marianensis sp. nov., a marine bacterium isolated from deep-sea sediments of the Mariana Trench.</title>
        <authorList>
            <person name="Wei Y."/>
        </authorList>
    </citation>
    <scope>NUCLEOTIDE SEQUENCE</scope>
    <source>
        <strain evidence="12">PS1</strain>
    </source>
</reference>
<dbReference type="SUPFAM" id="SSF52540">
    <property type="entry name" value="P-loop containing nucleoside triphosphate hydrolases"/>
    <property type="match status" value="1"/>
</dbReference>
<evidence type="ECO:0000259" key="11">
    <source>
        <dbReference type="Pfam" id="PF14840"/>
    </source>
</evidence>
<dbReference type="InterPro" id="IPR032780">
    <property type="entry name" value="DNA_pol3_delt_C"/>
</dbReference>
<evidence type="ECO:0000256" key="4">
    <source>
        <dbReference type="ARBA" id="ARBA00022695"/>
    </source>
</evidence>